<dbReference type="AlphaFoldDB" id="A0AA48M2Z4"/>
<evidence type="ECO:0000256" key="2">
    <source>
        <dbReference type="ARBA" id="ARBA00009810"/>
    </source>
</evidence>
<dbReference type="PROSITE" id="PS51257">
    <property type="entry name" value="PROKAR_LIPOPROTEIN"/>
    <property type="match status" value="1"/>
</dbReference>
<dbReference type="NCBIfam" id="TIGR01783">
    <property type="entry name" value="TonB-siderophor"/>
    <property type="match status" value="1"/>
</dbReference>
<keyword evidence="7" id="KW-0732">Signal</keyword>
<dbReference type="PANTHER" id="PTHR32552">
    <property type="entry name" value="FERRICHROME IRON RECEPTOR-RELATED"/>
    <property type="match status" value="1"/>
</dbReference>
<dbReference type="InterPro" id="IPR000531">
    <property type="entry name" value="Beta-barrel_TonB"/>
</dbReference>
<accession>A0AA48M2Z4</accession>
<evidence type="ECO:0000256" key="1">
    <source>
        <dbReference type="ARBA" id="ARBA00004571"/>
    </source>
</evidence>
<evidence type="ECO:0000256" key="9">
    <source>
        <dbReference type="ARBA" id="ARBA00023065"/>
    </source>
</evidence>
<dbReference type="Pfam" id="PF07715">
    <property type="entry name" value="Plug"/>
    <property type="match status" value="1"/>
</dbReference>
<dbReference type="GO" id="GO:0009279">
    <property type="term" value="C:cell outer membrane"/>
    <property type="evidence" value="ECO:0007669"/>
    <property type="project" value="UniProtKB-SubCell"/>
</dbReference>
<evidence type="ECO:0000259" key="14">
    <source>
        <dbReference type="Pfam" id="PF07715"/>
    </source>
</evidence>
<comment type="subcellular location">
    <subcellularLocation>
        <location evidence="1">Cell outer membrane</location>
        <topology evidence="1">Multi-pass membrane protein</topology>
    </subcellularLocation>
</comment>
<dbReference type="GO" id="GO:0015891">
    <property type="term" value="P:siderophore transport"/>
    <property type="evidence" value="ECO:0007669"/>
    <property type="project" value="InterPro"/>
</dbReference>
<dbReference type="InterPro" id="IPR039426">
    <property type="entry name" value="TonB-dep_rcpt-like"/>
</dbReference>
<evidence type="ECO:0000256" key="7">
    <source>
        <dbReference type="ARBA" id="ARBA00022729"/>
    </source>
</evidence>
<reference evidence="15" key="1">
    <citation type="submission" date="2023-07" db="EMBL/GenBank/DDBJ databases">
        <authorList>
            <person name="Pelsma A.J. K."/>
        </authorList>
    </citation>
    <scope>NUCLEOTIDE SEQUENCE</scope>
</reference>
<feature type="domain" description="TonB-dependent receptor-like beta-barrel" evidence="13">
    <location>
        <begin position="315"/>
        <end position="790"/>
    </location>
</feature>
<dbReference type="SUPFAM" id="SSF56935">
    <property type="entry name" value="Porins"/>
    <property type="match status" value="1"/>
</dbReference>
<feature type="domain" description="TonB-dependent receptor plug" evidence="14">
    <location>
        <begin position="111"/>
        <end position="207"/>
    </location>
</feature>
<evidence type="ECO:0000256" key="11">
    <source>
        <dbReference type="ARBA" id="ARBA00023136"/>
    </source>
</evidence>
<evidence type="ECO:0000256" key="10">
    <source>
        <dbReference type="ARBA" id="ARBA00023077"/>
    </source>
</evidence>
<evidence type="ECO:0000313" key="15">
    <source>
        <dbReference type="EMBL" id="CAJ0863821.1"/>
    </source>
</evidence>
<keyword evidence="12" id="KW-0998">Cell outer membrane</keyword>
<dbReference type="PANTHER" id="PTHR32552:SF68">
    <property type="entry name" value="FERRICHROME OUTER MEMBRANE TRANSPORTER_PHAGE RECEPTOR"/>
    <property type="match status" value="1"/>
</dbReference>
<dbReference type="EMBL" id="OY288114">
    <property type="protein sequence ID" value="CAJ0863821.1"/>
    <property type="molecule type" value="Genomic_DNA"/>
</dbReference>
<dbReference type="PROSITE" id="PS52016">
    <property type="entry name" value="TONB_DEPENDENT_REC_3"/>
    <property type="match status" value="1"/>
</dbReference>
<evidence type="ECO:0000256" key="6">
    <source>
        <dbReference type="ARBA" id="ARBA00022692"/>
    </source>
</evidence>
<keyword evidence="3" id="KW-0813">Transport</keyword>
<sequence>MRKKLMNGSGLALGALTAALACPPPFAFAQQALPTIEVGRVSKRVAHAPAPRAAGPVRAAPVVAAAPATGSQPAAPGPFVPSEQVLGNGPSGVVGYVARGTSTATKTNTPIIDIPQSITILTKQQLDDRASYSLDQALTYVPGVTVTGGEGNKDAVTIRGQSTSADFYRDGIRDDAEYYRDLYNIQAVEVLKGPSALTFGRGGGGGIINRVTKKADGETIRNLEVVGGSFGKRRVTADIGQAVSDTLALRLNALYEKSEGYRSYFQMERYGVNPTLTWKPLEKTFVTLSYEHYHDRRFNDRGIPSIGAPSFTEGFPAGLASFVPGYPAPAPYYQFFGNTFPTARTNNFARVDVNLVDLNMEHKTDFGLEIRNHTMLASYRKRYANTFPGENVLLFEGPPGGQMEIEGYVHNTPRTNIFNQTDLVYRFDMTPEIKHTLLAGAEIGNQRSASERNLSCFGTPETNLVVNCDGSATAVDAPFLSPTLYLPMVYGDGRERRYTNLDVASGYVQDQIAITKYIDILAGVRFDHFDLTFTGADFPLPPGADPNGQAAETAEGEIVDPINQTIRSVANKWSPRLGVVVKPIEDLSGYFAYSRSFLPASSDQFVVLTPSLAALQPQGFANLEVGVKYQITPRLLLTGALYQLDRSNQPVTVNAFNAVAVNTRTRGGEIGLVGYVTDQWQVSLGYGIQSARVLNGNNVPSEVDPWLIYTGKVTPNVPRNTFSYWNKLDVSSFFDAEPGVLGLGAGVIYNAKFYPAIDNTVIVPGYARVDGAAYVKLSKNVTAQLNVENLAGAHYFVAATNNNNIMPGAPRSAIVTVNAKF</sequence>
<dbReference type="Gene3D" id="2.170.130.10">
    <property type="entry name" value="TonB-dependent receptor, plug domain"/>
    <property type="match status" value="1"/>
</dbReference>
<dbReference type="Gene3D" id="2.40.170.20">
    <property type="entry name" value="TonB-dependent receptor, beta-barrel domain"/>
    <property type="match status" value="1"/>
</dbReference>
<evidence type="ECO:0000256" key="3">
    <source>
        <dbReference type="ARBA" id="ARBA00022448"/>
    </source>
</evidence>
<dbReference type="InterPro" id="IPR010105">
    <property type="entry name" value="TonB_sidphr_rcpt"/>
</dbReference>
<dbReference type="InterPro" id="IPR037066">
    <property type="entry name" value="Plug_dom_sf"/>
</dbReference>
<evidence type="ECO:0000259" key="13">
    <source>
        <dbReference type="Pfam" id="PF00593"/>
    </source>
</evidence>
<keyword evidence="11" id="KW-0472">Membrane</keyword>
<dbReference type="InterPro" id="IPR036942">
    <property type="entry name" value="Beta-barrel_TonB_sf"/>
</dbReference>
<keyword evidence="4" id="KW-1134">Transmembrane beta strand</keyword>
<protein>
    <submittedName>
        <fullName evidence="15">TonB-dependent receptor BfrD</fullName>
    </submittedName>
</protein>
<keyword evidence="10" id="KW-0798">TonB box</keyword>
<name>A0AA48M2Z4_9ZZZZ</name>
<dbReference type="InterPro" id="IPR010917">
    <property type="entry name" value="TonB_rcpt_CS"/>
</dbReference>
<evidence type="ECO:0000256" key="12">
    <source>
        <dbReference type="ARBA" id="ARBA00023237"/>
    </source>
</evidence>
<keyword evidence="6" id="KW-0812">Transmembrane</keyword>
<dbReference type="InterPro" id="IPR012910">
    <property type="entry name" value="Plug_dom"/>
</dbReference>
<evidence type="ECO:0000256" key="8">
    <source>
        <dbReference type="ARBA" id="ARBA00023004"/>
    </source>
</evidence>
<dbReference type="FunFam" id="2.170.130.10:FF:000001">
    <property type="entry name" value="Catecholate siderophore TonB-dependent receptor"/>
    <property type="match status" value="1"/>
</dbReference>
<keyword evidence="8" id="KW-0408">Iron</keyword>
<dbReference type="CDD" id="cd01347">
    <property type="entry name" value="ligand_gated_channel"/>
    <property type="match status" value="1"/>
</dbReference>
<keyword evidence="9" id="KW-0406">Ion transport</keyword>
<comment type="similarity">
    <text evidence="2">Belongs to the TonB-dependent receptor family.</text>
</comment>
<dbReference type="GO" id="GO:0038023">
    <property type="term" value="F:signaling receptor activity"/>
    <property type="evidence" value="ECO:0007669"/>
    <property type="project" value="InterPro"/>
</dbReference>
<gene>
    <name evidence="15" type="primary">bfrD</name>
    <name evidence="15" type="ORF">AMST5_01615</name>
</gene>
<keyword evidence="5" id="KW-0410">Iron transport</keyword>
<dbReference type="GO" id="GO:0015344">
    <property type="term" value="F:siderophore uptake transmembrane transporter activity"/>
    <property type="evidence" value="ECO:0007669"/>
    <property type="project" value="TreeGrafter"/>
</dbReference>
<organism evidence="15">
    <name type="scientific">freshwater sediment metagenome</name>
    <dbReference type="NCBI Taxonomy" id="556182"/>
    <lineage>
        <taxon>unclassified sequences</taxon>
        <taxon>metagenomes</taxon>
        <taxon>ecological metagenomes</taxon>
    </lineage>
</organism>
<evidence type="ECO:0000256" key="5">
    <source>
        <dbReference type="ARBA" id="ARBA00022496"/>
    </source>
</evidence>
<keyword evidence="15" id="KW-0675">Receptor</keyword>
<evidence type="ECO:0000256" key="4">
    <source>
        <dbReference type="ARBA" id="ARBA00022452"/>
    </source>
</evidence>
<dbReference type="PROSITE" id="PS01156">
    <property type="entry name" value="TONB_DEPENDENT_REC_2"/>
    <property type="match status" value="1"/>
</dbReference>
<dbReference type="Pfam" id="PF00593">
    <property type="entry name" value="TonB_dep_Rec_b-barrel"/>
    <property type="match status" value="1"/>
</dbReference>
<proteinExistence type="inferred from homology"/>